<sequence length="149" mass="17266">MENFYAPKNPTVGAFYMAHFNKRDEPYKIERDLVTPDLELQRLIFPWIENVMDEADGRPWAEVCADEMRGVNPSESTLKDVFWKPIALDELSKTTASLTSSVLIDRIAFLKLMVRMRRVILQDAVMMLTYCIPTPLVKLSTTGFYPRWS</sequence>
<reference evidence="1" key="1">
    <citation type="submission" date="2021-11" db="EMBL/GenBank/DDBJ databases">
        <authorList>
            <person name="Herlambang A."/>
            <person name="Guo Y."/>
            <person name="Takashima Y."/>
            <person name="Nishizawa T."/>
        </authorList>
    </citation>
    <scope>NUCLEOTIDE SEQUENCE</scope>
    <source>
        <strain evidence="1">E1425</strain>
    </source>
</reference>
<dbReference type="Gene3D" id="1.10.443.20">
    <property type="entry name" value="Centromere DNA-binding protein complex CBF3 subunit, domain 2"/>
    <property type="match status" value="1"/>
</dbReference>
<evidence type="ECO:0000313" key="1">
    <source>
        <dbReference type="EMBL" id="GJJ69214.1"/>
    </source>
</evidence>
<evidence type="ECO:0000313" key="2">
    <source>
        <dbReference type="Proteomes" id="UP000827284"/>
    </source>
</evidence>
<gene>
    <name evidence="1" type="ORF">EMPS_01560</name>
</gene>
<organism evidence="1 2">
    <name type="scientific">Entomortierella parvispora</name>
    <dbReference type="NCBI Taxonomy" id="205924"/>
    <lineage>
        <taxon>Eukaryota</taxon>
        <taxon>Fungi</taxon>
        <taxon>Fungi incertae sedis</taxon>
        <taxon>Mucoromycota</taxon>
        <taxon>Mortierellomycotina</taxon>
        <taxon>Mortierellomycetes</taxon>
        <taxon>Mortierellales</taxon>
        <taxon>Mortierellaceae</taxon>
        <taxon>Entomortierella</taxon>
    </lineage>
</organism>
<accession>A0A9P3H369</accession>
<protein>
    <submittedName>
        <fullName evidence="1">Uncharacterized protein</fullName>
    </submittedName>
</protein>
<dbReference type="OrthoDB" id="2415218at2759"/>
<dbReference type="Proteomes" id="UP000827284">
    <property type="component" value="Unassembled WGS sequence"/>
</dbReference>
<name>A0A9P3H369_9FUNG</name>
<dbReference type="GO" id="GO:0003677">
    <property type="term" value="F:DNA binding"/>
    <property type="evidence" value="ECO:0007669"/>
    <property type="project" value="InterPro"/>
</dbReference>
<dbReference type="AlphaFoldDB" id="A0A9P3H369"/>
<reference evidence="1" key="2">
    <citation type="journal article" date="2022" name="Microbiol. Resour. Announc.">
        <title>Whole-Genome Sequence of Entomortierella parvispora E1425, a Mucoromycotan Fungus Associated with Burkholderiaceae-Related Endosymbiotic Bacteria.</title>
        <authorList>
            <person name="Herlambang A."/>
            <person name="Guo Y."/>
            <person name="Takashima Y."/>
            <person name="Narisawa K."/>
            <person name="Ohta H."/>
            <person name="Nishizawa T."/>
        </authorList>
    </citation>
    <scope>NUCLEOTIDE SEQUENCE</scope>
    <source>
        <strain evidence="1">E1425</strain>
    </source>
</reference>
<comment type="caution">
    <text evidence="1">The sequence shown here is derived from an EMBL/GenBank/DDBJ whole genome shotgun (WGS) entry which is preliminary data.</text>
</comment>
<keyword evidence="2" id="KW-1185">Reference proteome</keyword>
<dbReference type="EMBL" id="BQFW01000002">
    <property type="protein sequence ID" value="GJJ69214.1"/>
    <property type="molecule type" value="Genomic_DNA"/>
</dbReference>
<dbReference type="InterPro" id="IPR038279">
    <property type="entry name" value="Ndc10_dom2_sf"/>
</dbReference>
<proteinExistence type="predicted"/>